<evidence type="ECO:0000256" key="7">
    <source>
        <dbReference type="ARBA" id="ARBA00022771"/>
    </source>
</evidence>
<dbReference type="InterPro" id="IPR004170">
    <property type="entry name" value="WWE_dom"/>
</dbReference>
<dbReference type="PROSITE" id="PS00518">
    <property type="entry name" value="ZF_RING_1"/>
    <property type="match status" value="1"/>
</dbReference>
<dbReference type="SMART" id="SM00678">
    <property type="entry name" value="WWE"/>
    <property type="match status" value="1"/>
</dbReference>
<dbReference type="GO" id="GO:0016055">
    <property type="term" value="P:Wnt signaling pathway"/>
    <property type="evidence" value="ECO:0007669"/>
    <property type="project" value="UniProtKB-KW"/>
</dbReference>
<dbReference type="GO" id="GO:0008270">
    <property type="term" value="F:zinc ion binding"/>
    <property type="evidence" value="ECO:0007669"/>
    <property type="project" value="UniProtKB-UniRule"/>
</dbReference>
<dbReference type="PROSITE" id="PS50089">
    <property type="entry name" value="ZF_RING_2"/>
    <property type="match status" value="1"/>
</dbReference>
<accession>A0A0N5D6N2</accession>
<dbReference type="WBParaSite" id="TCLT_0000870001-mRNA-1">
    <property type="protein sequence ID" value="TCLT_0000870001-mRNA-1"/>
    <property type="gene ID" value="TCLT_0000870001"/>
</dbReference>
<evidence type="ECO:0000313" key="16">
    <source>
        <dbReference type="WBParaSite" id="TCLT_0000870001-mRNA-1"/>
    </source>
</evidence>
<evidence type="ECO:0000256" key="3">
    <source>
        <dbReference type="ARBA" id="ARBA00022490"/>
    </source>
</evidence>
<dbReference type="CDD" id="cd16546">
    <property type="entry name" value="RING-HC_RNF146"/>
    <property type="match status" value="1"/>
</dbReference>
<evidence type="ECO:0000256" key="5">
    <source>
        <dbReference type="ARBA" id="ARBA00022687"/>
    </source>
</evidence>
<dbReference type="InterPro" id="IPR037197">
    <property type="entry name" value="WWE_dom_sf"/>
</dbReference>
<dbReference type="PANTHER" id="PTHR13417">
    <property type="entry name" value="E3 UBIQUITIN-PROTEIN LIGASE RNF146"/>
    <property type="match status" value="1"/>
</dbReference>
<evidence type="ECO:0000313" key="14">
    <source>
        <dbReference type="EMBL" id="VDN06267.1"/>
    </source>
</evidence>
<dbReference type="STRING" id="103827.A0A0N5D6N2"/>
<dbReference type="GO" id="GO:0051865">
    <property type="term" value="P:protein autoubiquitination"/>
    <property type="evidence" value="ECO:0007669"/>
    <property type="project" value="UniProtKB-UniRule"/>
</dbReference>
<evidence type="ECO:0000256" key="6">
    <source>
        <dbReference type="ARBA" id="ARBA00022723"/>
    </source>
</evidence>
<dbReference type="SUPFAM" id="SSF117839">
    <property type="entry name" value="WWE domain"/>
    <property type="match status" value="1"/>
</dbReference>
<dbReference type="SMART" id="SM00184">
    <property type="entry name" value="RING"/>
    <property type="match status" value="1"/>
</dbReference>
<keyword evidence="8 11" id="KW-0833">Ubl conjugation pathway</keyword>
<dbReference type="EC" id="2.3.2.27" evidence="11"/>
<dbReference type="InterPro" id="IPR017907">
    <property type="entry name" value="Znf_RING_CS"/>
</dbReference>
<keyword evidence="3 11" id="KW-0963">Cytoplasm</keyword>
<sequence>MNKSDNELSRKTADAGNFSGQDEVEKFDECPVCYQEFTYRTRLPDCGHEFCFLCIKGVALRNGSCPLCRKSIPRSLFLDPVLRRSTDQVCEFVSVIAYFTYQALNISYGSSVLFFFSQTFTQNNKIFNKARYEGWWRYEPRHESEIEKAYQSGLHSIDLLIAGSLYSINFDSMCQYKKNLDRFSREIKRIEKGETPLDGVVHGIAGLRTPTEQDPSGS</sequence>
<dbReference type="GO" id="GO:0005829">
    <property type="term" value="C:cytosol"/>
    <property type="evidence" value="ECO:0007669"/>
    <property type="project" value="UniProtKB-SubCell"/>
</dbReference>
<dbReference type="Proteomes" id="UP000276776">
    <property type="component" value="Unassembled WGS sequence"/>
</dbReference>
<evidence type="ECO:0000259" key="13">
    <source>
        <dbReference type="PROSITE" id="PS50918"/>
    </source>
</evidence>
<dbReference type="GO" id="GO:0006511">
    <property type="term" value="P:ubiquitin-dependent protein catabolic process"/>
    <property type="evidence" value="ECO:0007669"/>
    <property type="project" value="UniProtKB-UniRule"/>
</dbReference>
<evidence type="ECO:0000256" key="9">
    <source>
        <dbReference type="ARBA" id="ARBA00022833"/>
    </source>
</evidence>
<proteinExistence type="predicted"/>
<dbReference type="Gene3D" id="3.30.720.50">
    <property type="match status" value="1"/>
</dbReference>
<evidence type="ECO:0000256" key="2">
    <source>
        <dbReference type="ARBA" id="ARBA00004514"/>
    </source>
</evidence>
<dbReference type="AlphaFoldDB" id="A0A0N5D6N2"/>
<feature type="domain" description="RING-type" evidence="12">
    <location>
        <begin position="30"/>
        <end position="69"/>
    </location>
</feature>
<comment type="catalytic activity">
    <reaction evidence="1 11">
        <text>S-ubiquitinyl-[E2 ubiquitin-conjugating enzyme]-L-cysteine + [acceptor protein]-L-lysine = [E2 ubiquitin-conjugating enzyme]-L-cysteine + N(6)-ubiquitinyl-[acceptor protein]-L-lysine.</text>
        <dbReference type="EC" id="2.3.2.27"/>
    </reaction>
</comment>
<feature type="domain" description="WWE" evidence="13">
    <location>
        <begin position="100"/>
        <end position="189"/>
    </location>
</feature>
<dbReference type="SUPFAM" id="SSF57850">
    <property type="entry name" value="RING/U-box"/>
    <property type="match status" value="1"/>
</dbReference>
<dbReference type="Gene3D" id="3.30.40.10">
    <property type="entry name" value="Zinc/RING finger domain, C3HC4 (zinc finger)"/>
    <property type="match status" value="1"/>
</dbReference>
<dbReference type="Pfam" id="PF02825">
    <property type="entry name" value="WWE"/>
    <property type="match status" value="1"/>
</dbReference>
<evidence type="ECO:0000256" key="8">
    <source>
        <dbReference type="ARBA" id="ARBA00022786"/>
    </source>
</evidence>
<gene>
    <name evidence="14" type="ORF">TCLT_LOCUS8689</name>
</gene>
<dbReference type="GO" id="GO:0005634">
    <property type="term" value="C:nucleus"/>
    <property type="evidence" value="ECO:0007669"/>
    <property type="project" value="TreeGrafter"/>
</dbReference>
<organism evidence="16">
    <name type="scientific">Thelazia callipaeda</name>
    <name type="common">Oriental eyeworm</name>
    <name type="synonym">Parasitic nematode</name>
    <dbReference type="NCBI Taxonomy" id="103827"/>
    <lineage>
        <taxon>Eukaryota</taxon>
        <taxon>Metazoa</taxon>
        <taxon>Ecdysozoa</taxon>
        <taxon>Nematoda</taxon>
        <taxon>Chromadorea</taxon>
        <taxon>Rhabditida</taxon>
        <taxon>Spirurina</taxon>
        <taxon>Spiruromorpha</taxon>
        <taxon>Thelazioidea</taxon>
        <taxon>Thelaziidae</taxon>
        <taxon>Thelazia</taxon>
    </lineage>
</organism>
<dbReference type="OMA" id="TEVTICG"/>
<name>A0A0N5D6N2_THECL</name>
<keyword evidence="4 11" id="KW-0808">Transferase</keyword>
<dbReference type="PANTHER" id="PTHR13417:SF2">
    <property type="entry name" value="E3 UBIQUITIN-PROTEIN LIGASE RNF146"/>
    <property type="match status" value="1"/>
</dbReference>
<keyword evidence="15" id="KW-1185">Reference proteome</keyword>
<dbReference type="PROSITE" id="PS50918">
    <property type="entry name" value="WWE"/>
    <property type="match status" value="1"/>
</dbReference>
<dbReference type="Pfam" id="PF13639">
    <property type="entry name" value="zf-RING_2"/>
    <property type="match status" value="1"/>
</dbReference>
<evidence type="ECO:0000256" key="11">
    <source>
        <dbReference type="RuleBase" id="RU367115"/>
    </source>
</evidence>
<comment type="domain">
    <text evidence="11">The WWE domain mediates non-covalent poly(ADP-ribose)-binding.</text>
</comment>
<comment type="subcellular location">
    <subcellularLocation>
        <location evidence="2 11">Cytoplasm</location>
        <location evidence="2 11">Cytosol</location>
    </subcellularLocation>
</comment>
<evidence type="ECO:0000256" key="10">
    <source>
        <dbReference type="PROSITE-ProRule" id="PRU00175"/>
    </source>
</evidence>
<keyword evidence="7 10" id="KW-0863">Zinc-finger</keyword>
<comment type="pathway">
    <text evidence="11">Protein modification; protein ubiquitination.</text>
</comment>
<keyword evidence="6 11" id="KW-0479">Metal-binding</keyword>
<dbReference type="InterPro" id="IPR013083">
    <property type="entry name" value="Znf_RING/FYVE/PHD"/>
</dbReference>
<dbReference type="GO" id="GO:0072572">
    <property type="term" value="F:poly-ADP-D-ribose binding"/>
    <property type="evidence" value="ECO:0007669"/>
    <property type="project" value="UniProtKB-UniRule"/>
</dbReference>
<evidence type="ECO:0000259" key="12">
    <source>
        <dbReference type="PROSITE" id="PS50089"/>
    </source>
</evidence>
<dbReference type="GO" id="GO:0061630">
    <property type="term" value="F:ubiquitin protein ligase activity"/>
    <property type="evidence" value="ECO:0007669"/>
    <property type="project" value="UniProtKB-UniRule"/>
</dbReference>
<comment type="PTM">
    <text evidence="11">Ubiquitinated; autoubiquitinated.</text>
</comment>
<comment type="function">
    <text evidence="11">E3 ubiquitin-protein ligase that specifically binds poly-ADP-ribosylated proteins and mediates their ubiquitination and subsequent degradation.</text>
</comment>
<dbReference type="OrthoDB" id="10065815at2759"/>
<reference evidence="14 15" key="2">
    <citation type="submission" date="2018-11" db="EMBL/GenBank/DDBJ databases">
        <authorList>
            <consortium name="Pathogen Informatics"/>
        </authorList>
    </citation>
    <scope>NUCLEOTIDE SEQUENCE [LARGE SCALE GENOMIC DNA]</scope>
</reference>
<evidence type="ECO:0000313" key="15">
    <source>
        <dbReference type="Proteomes" id="UP000276776"/>
    </source>
</evidence>
<keyword evidence="9 11" id="KW-0862">Zinc</keyword>
<keyword evidence="5" id="KW-0879">Wnt signaling pathway</keyword>
<dbReference type="InterPro" id="IPR001841">
    <property type="entry name" value="Znf_RING"/>
</dbReference>
<evidence type="ECO:0000256" key="4">
    <source>
        <dbReference type="ARBA" id="ARBA00022679"/>
    </source>
</evidence>
<dbReference type="InterPro" id="IPR033509">
    <property type="entry name" value="RNF146"/>
</dbReference>
<protein>
    <recommendedName>
        <fullName evidence="11">E3 ubiquitin-protein ligase</fullName>
        <ecNumber evidence="11">2.3.2.27</ecNumber>
    </recommendedName>
</protein>
<dbReference type="InterPro" id="IPR044110">
    <property type="entry name" value="RING-HC_RNF146"/>
</dbReference>
<dbReference type="EMBL" id="UYYF01004670">
    <property type="protein sequence ID" value="VDN06267.1"/>
    <property type="molecule type" value="Genomic_DNA"/>
</dbReference>
<reference evidence="16" key="1">
    <citation type="submission" date="2017-02" db="UniProtKB">
        <authorList>
            <consortium name="WormBaseParasite"/>
        </authorList>
    </citation>
    <scope>IDENTIFICATION</scope>
</reference>
<dbReference type="InterPro" id="IPR018123">
    <property type="entry name" value="WWE-dom_subgr"/>
</dbReference>
<evidence type="ECO:0000256" key="1">
    <source>
        <dbReference type="ARBA" id="ARBA00000900"/>
    </source>
</evidence>